<sequence length="431" mass="46690">MVTKENPDKLWKQLSDLVGAHNMSMVTPETIQLFKSVDKLYRNTENSFPEGYVCDDLLVCLKAVASSDASFLQMLIEHKTLRAFVEKYRLRLNSAASLEDVKELLLEVRTVGDAADNSRGVRTGDVNVRPLEAPPARKILESVKNSKKRVSKEDDRGRKKARREVSSESTLPGPNLPTETGHPHESLSLDGRARQPTVRENPLVMKDVPDGTLPSDGHERTLTSSLPPVGTPPTVPFRRILVSSNRILPESGSLSQVLLGNQVSGSGQMGVPPVLPSDAASGLASTDLNISMRALQENDNALLAVRASGSSVVPDDPVGSKVPLAALQPTNVDGHYLVKKSTAFTPNKDGFSVALGLFAPGSDNDLCGALDSYTKFFSGRSHTIDSKDDVLFNLLSREYEEVCQRSVKLAKSLLAAGLTRKHVEAMISNES</sequence>
<dbReference type="GeneID" id="85355754"/>
<evidence type="ECO:0000313" key="3">
    <source>
        <dbReference type="Proteomes" id="UP001175211"/>
    </source>
</evidence>
<protein>
    <submittedName>
        <fullName evidence="2">Uncharacterized protein</fullName>
    </submittedName>
</protein>
<evidence type="ECO:0000313" key="2">
    <source>
        <dbReference type="EMBL" id="KAK0462837.1"/>
    </source>
</evidence>
<proteinExistence type="predicted"/>
<accession>A0AA39TKZ8</accession>
<keyword evidence="3" id="KW-1185">Reference proteome</keyword>
<gene>
    <name evidence="2" type="ORF">EV420DRAFT_1521214</name>
</gene>
<feature type="region of interest" description="Disordered" evidence="1">
    <location>
        <begin position="116"/>
        <end position="231"/>
    </location>
</feature>
<evidence type="ECO:0000256" key="1">
    <source>
        <dbReference type="SAM" id="MobiDB-lite"/>
    </source>
</evidence>
<dbReference type="AlphaFoldDB" id="A0AA39TKZ8"/>
<dbReference type="RefSeq" id="XP_060334303.1">
    <property type="nucleotide sequence ID" value="XM_060472206.1"/>
</dbReference>
<comment type="caution">
    <text evidence="2">The sequence shown here is derived from an EMBL/GenBank/DDBJ whole genome shotgun (WGS) entry which is preliminary data.</text>
</comment>
<reference evidence="2" key="1">
    <citation type="submission" date="2023-06" db="EMBL/GenBank/DDBJ databases">
        <authorList>
            <consortium name="Lawrence Berkeley National Laboratory"/>
            <person name="Ahrendt S."/>
            <person name="Sahu N."/>
            <person name="Indic B."/>
            <person name="Wong-Bajracharya J."/>
            <person name="Merenyi Z."/>
            <person name="Ke H.-M."/>
            <person name="Monk M."/>
            <person name="Kocsube S."/>
            <person name="Drula E."/>
            <person name="Lipzen A."/>
            <person name="Balint B."/>
            <person name="Henrissat B."/>
            <person name="Andreopoulos B."/>
            <person name="Martin F.M."/>
            <person name="Harder C.B."/>
            <person name="Rigling D."/>
            <person name="Ford K.L."/>
            <person name="Foster G.D."/>
            <person name="Pangilinan J."/>
            <person name="Papanicolaou A."/>
            <person name="Barry K."/>
            <person name="LaButti K."/>
            <person name="Viragh M."/>
            <person name="Koriabine M."/>
            <person name="Yan M."/>
            <person name="Riley R."/>
            <person name="Champramary S."/>
            <person name="Plett K.L."/>
            <person name="Tsai I.J."/>
            <person name="Slot J."/>
            <person name="Sipos G."/>
            <person name="Plett J."/>
            <person name="Nagy L.G."/>
            <person name="Grigoriev I.V."/>
        </authorList>
    </citation>
    <scope>NUCLEOTIDE SEQUENCE</scope>
    <source>
        <strain evidence="2">CCBAS 213</strain>
    </source>
</reference>
<name>A0AA39TKZ8_ARMTA</name>
<feature type="compositionally biased region" description="Basic and acidic residues" evidence="1">
    <location>
        <begin position="181"/>
        <end position="193"/>
    </location>
</feature>
<dbReference type="Proteomes" id="UP001175211">
    <property type="component" value="Unassembled WGS sequence"/>
</dbReference>
<organism evidence="2 3">
    <name type="scientific">Armillaria tabescens</name>
    <name type="common">Ringless honey mushroom</name>
    <name type="synonym">Agaricus tabescens</name>
    <dbReference type="NCBI Taxonomy" id="1929756"/>
    <lineage>
        <taxon>Eukaryota</taxon>
        <taxon>Fungi</taxon>
        <taxon>Dikarya</taxon>
        <taxon>Basidiomycota</taxon>
        <taxon>Agaricomycotina</taxon>
        <taxon>Agaricomycetes</taxon>
        <taxon>Agaricomycetidae</taxon>
        <taxon>Agaricales</taxon>
        <taxon>Marasmiineae</taxon>
        <taxon>Physalacriaceae</taxon>
        <taxon>Desarmillaria</taxon>
    </lineage>
</organism>
<dbReference type="EMBL" id="JAUEPS010000008">
    <property type="protein sequence ID" value="KAK0462837.1"/>
    <property type="molecule type" value="Genomic_DNA"/>
</dbReference>